<name>A0A7C5QE33_AQUAO</name>
<evidence type="ECO:0000313" key="1">
    <source>
        <dbReference type="EMBL" id="HHJ63801.1"/>
    </source>
</evidence>
<gene>
    <name evidence="1" type="ORF">ENJ61_02740</name>
</gene>
<dbReference type="GO" id="GO:0050920">
    <property type="term" value="P:regulation of chemotaxis"/>
    <property type="evidence" value="ECO:0007669"/>
    <property type="project" value="InterPro"/>
</dbReference>
<dbReference type="GO" id="GO:0003824">
    <property type="term" value="F:catalytic activity"/>
    <property type="evidence" value="ECO:0007669"/>
    <property type="project" value="InterPro"/>
</dbReference>
<organism evidence="1">
    <name type="scientific">Aquifex aeolicus</name>
    <dbReference type="NCBI Taxonomy" id="63363"/>
    <lineage>
        <taxon>Bacteria</taxon>
        <taxon>Pseudomonadati</taxon>
        <taxon>Aquificota</taxon>
        <taxon>Aquificia</taxon>
        <taxon>Aquificales</taxon>
        <taxon>Aquificaceae</taxon>
        <taxon>Aquifex</taxon>
    </lineage>
</organism>
<proteinExistence type="predicted"/>
<dbReference type="Proteomes" id="UP000885792">
    <property type="component" value="Unassembled WGS sequence"/>
</dbReference>
<dbReference type="Pfam" id="PF04344">
    <property type="entry name" value="CheZ"/>
    <property type="match status" value="1"/>
</dbReference>
<dbReference type="EMBL" id="DRNB01000102">
    <property type="protein sequence ID" value="HHJ63801.1"/>
    <property type="molecule type" value="Genomic_DNA"/>
</dbReference>
<dbReference type="AlphaFoldDB" id="A0A7C5QE33"/>
<dbReference type="InterPro" id="IPR007439">
    <property type="entry name" value="Chemotax_Pase_CheZ"/>
</dbReference>
<protein>
    <submittedName>
        <fullName evidence="1">Chemotaxis protein CheZ</fullName>
    </submittedName>
</protein>
<reference evidence="1" key="1">
    <citation type="journal article" date="2020" name="mSystems">
        <title>Genome- and Community-Level Interaction Insights into Carbon Utilization and Element Cycling Functions of Hydrothermarchaeota in Hydrothermal Sediment.</title>
        <authorList>
            <person name="Zhou Z."/>
            <person name="Liu Y."/>
            <person name="Xu W."/>
            <person name="Pan J."/>
            <person name="Luo Z.H."/>
            <person name="Li M."/>
        </authorList>
    </citation>
    <scope>NUCLEOTIDE SEQUENCE [LARGE SCALE GENOMIC DNA]</scope>
    <source>
        <strain evidence="1">HyVt-501</strain>
    </source>
</reference>
<sequence length="185" mass="20992">MKELDEIIRELLENVRELENVIEGIKKPVSESSQLLPETAKNIEDVMLFLEQTSHTIMNLLEVINRNSEAISKDVDFLLSLGPTPKVREKLESIKAKNDENINTLLELYTHMSFHDLAGQQLRLVLQVLEKLKSSLLDIIVSQVTAGKDLKEEEVSGIKGKVSELLSRERIDQSDVDKLLEEFGL</sequence>
<dbReference type="SUPFAM" id="SSF75708">
    <property type="entry name" value="Chemotaxis phosphatase CheZ"/>
    <property type="match status" value="1"/>
</dbReference>
<accession>A0A7C5QE33</accession>
<comment type="caution">
    <text evidence="1">The sequence shown here is derived from an EMBL/GenBank/DDBJ whole genome shotgun (WGS) entry which is preliminary data.</text>
</comment>
<dbReference type="GO" id="GO:0009288">
    <property type="term" value="C:bacterial-type flagellum"/>
    <property type="evidence" value="ECO:0007669"/>
    <property type="project" value="InterPro"/>
</dbReference>
<dbReference type="Gene3D" id="1.10.287.500">
    <property type="entry name" value="Helix hairpin bin"/>
    <property type="match status" value="1"/>
</dbReference>